<keyword evidence="2" id="KW-1185">Reference proteome</keyword>
<dbReference type="EMBL" id="QUAK01000194">
    <property type="protein sequence ID" value="RFU83606.1"/>
    <property type="molecule type" value="Genomic_DNA"/>
</dbReference>
<comment type="caution">
    <text evidence="1">The sequence shown here is derived from an EMBL/GenBank/DDBJ whole genome shotgun (WGS) entry which is preliminary data.</text>
</comment>
<evidence type="ECO:0000313" key="2">
    <source>
        <dbReference type="Proteomes" id="UP000263094"/>
    </source>
</evidence>
<dbReference type="AlphaFoldDB" id="A0A372LY59"/>
<protein>
    <submittedName>
        <fullName evidence="1">Uncharacterized protein</fullName>
    </submittedName>
</protein>
<organism evidence="1 2">
    <name type="scientific">Streptomyces triticagri</name>
    <dbReference type="NCBI Taxonomy" id="2293568"/>
    <lineage>
        <taxon>Bacteria</taxon>
        <taxon>Bacillati</taxon>
        <taxon>Actinomycetota</taxon>
        <taxon>Actinomycetes</taxon>
        <taxon>Kitasatosporales</taxon>
        <taxon>Streptomycetaceae</taxon>
        <taxon>Streptomyces</taxon>
    </lineage>
</organism>
<proteinExistence type="predicted"/>
<sequence length="63" mass="6257">MAVQVGASTADHVAHFTGTSAQTGRPGTLTVACPTSSPEVAVTVYWAAASGSVGCSDTPYTRA</sequence>
<gene>
    <name evidence="1" type="ORF">DY218_27245</name>
</gene>
<dbReference type="Proteomes" id="UP000263094">
    <property type="component" value="Unassembled WGS sequence"/>
</dbReference>
<reference evidence="1 2" key="1">
    <citation type="submission" date="2018-08" db="EMBL/GenBank/DDBJ databases">
        <title>Isolation, diversity and antifungal activity of Actinobacteria from wheat.</title>
        <authorList>
            <person name="Han C."/>
        </authorList>
    </citation>
    <scope>NUCLEOTIDE SEQUENCE [LARGE SCALE GENOMIC DNA]</scope>
    <source>
        <strain evidence="1 2">NEAU-YY421</strain>
    </source>
</reference>
<name>A0A372LY59_9ACTN</name>
<evidence type="ECO:0000313" key="1">
    <source>
        <dbReference type="EMBL" id="RFU83606.1"/>
    </source>
</evidence>
<accession>A0A372LY59</accession>